<keyword evidence="4" id="KW-1185">Reference proteome</keyword>
<keyword evidence="1 2" id="KW-0408">Iron</keyword>
<comment type="similarity">
    <text evidence="2">Belongs to the cytochrome P450 family.</text>
</comment>
<sequence>MIPPLTIFSFENTNLKDWYGGDNTTLVVAFFIISALTLFYIIYLKSNTQKLPPGPSGLPFFGNLLSLDPELHTYFAGLAQTHGPIFKLRLGSKLGIVLTSPTTAREVLKEYDTVFANRDVPAAGRAATYGGSDIVWTPYGPEWRMLRKVCVLKMLSNTTLDSVYDRRRAEVRKTVGYLHSRVGSPVNVGEQMFLTVLNVITNMMWGAGVEGEERERLGAEFREVVAEMVGLLGKPNVSDFFPGLARFDLQGVVKDMNNLVPRFDGIFEKMIGERVKKEEENESKDFLQFLLNLKEEGDSKTPFTNTHVKALLMDMVVGGSDTSSNTIEFAMAELINNPEVMRKVQEELEAVVGKDKLVEESHIHKLPYLHAVMKETLRLHPVLPLLVPHCPSETTNVGGYTIPKGSRVFVNVWAIHRDPTIWDKPLEFDPTRFLDGKWDYSGNDFNYFPFGSGRRICAGIAMAERTVLYFIATLVHLFHWSIPQGENVEVLEKFSLVLKKKTPLLAIPTPRQSNPDLYK</sequence>
<dbReference type="InterPro" id="IPR017972">
    <property type="entry name" value="Cyt_P450_CS"/>
</dbReference>
<accession>A0A1S2Z665</accession>
<dbReference type="PROSITE" id="PS00086">
    <property type="entry name" value="CYTOCHROME_P450"/>
    <property type="match status" value="1"/>
</dbReference>
<proteinExistence type="inferred from homology"/>
<gene>
    <name evidence="5" type="primary">LOC101501165</name>
</gene>
<keyword evidence="3" id="KW-1133">Transmembrane helix</keyword>
<dbReference type="KEGG" id="cam:101501165"/>
<evidence type="ECO:0000313" key="5">
    <source>
        <dbReference type="RefSeq" id="XP_004515773.1"/>
    </source>
</evidence>
<evidence type="ECO:0000256" key="2">
    <source>
        <dbReference type="RuleBase" id="RU000461"/>
    </source>
</evidence>
<reference evidence="5" key="1">
    <citation type="submission" date="2025-08" db="UniProtKB">
        <authorList>
            <consortium name="RefSeq"/>
        </authorList>
    </citation>
    <scope>IDENTIFICATION</scope>
    <source>
        <tissue evidence="5">Etiolated seedlings</tissue>
    </source>
</reference>
<dbReference type="PANTHER" id="PTHR47951">
    <property type="entry name" value="OS08G0547900 PROTEIN"/>
    <property type="match status" value="1"/>
</dbReference>
<keyword evidence="3" id="KW-0812">Transmembrane</keyword>
<dbReference type="GO" id="GO:0005506">
    <property type="term" value="F:iron ion binding"/>
    <property type="evidence" value="ECO:0007669"/>
    <property type="project" value="InterPro"/>
</dbReference>
<dbReference type="InterPro" id="IPR036396">
    <property type="entry name" value="Cyt_P450_sf"/>
</dbReference>
<dbReference type="GO" id="GO:0020037">
    <property type="term" value="F:heme binding"/>
    <property type="evidence" value="ECO:0007669"/>
    <property type="project" value="InterPro"/>
</dbReference>
<dbReference type="AlphaFoldDB" id="A0A1S2Z665"/>
<keyword evidence="2" id="KW-0503">Monooxygenase</keyword>
<dbReference type="STRING" id="3827.A0A1S2Z665"/>
<feature type="transmembrane region" description="Helical" evidence="3">
    <location>
        <begin position="24"/>
        <end position="43"/>
    </location>
</feature>
<dbReference type="PRINTS" id="PR00463">
    <property type="entry name" value="EP450I"/>
</dbReference>
<dbReference type="GO" id="GO:0016705">
    <property type="term" value="F:oxidoreductase activity, acting on paired donors, with incorporation or reduction of molecular oxygen"/>
    <property type="evidence" value="ECO:0007669"/>
    <property type="project" value="InterPro"/>
</dbReference>
<dbReference type="PRINTS" id="PR00385">
    <property type="entry name" value="P450"/>
</dbReference>
<dbReference type="Gene3D" id="1.10.630.10">
    <property type="entry name" value="Cytochrome P450"/>
    <property type="match status" value="1"/>
</dbReference>
<keyword evidence="3" id="KW-0472">Membrane</keyword>
<feature type="binding site" description="axial binding residue" evidence="1">
    <location>
        <position position="457"/>
    </location>
    <ligand>
        <name>heme</name>
        <dbReference type="ChEBI" id="CHEBI:30413"/>
    </ligand>
    <ligandPart>
        <name>Fe</name>
        <dbReference type="ChEBI" id="CHEBI:18248"/>
    </ligandPart>
</feature>
<keyword evidence="1 2" id="KW-0349">Heme</keyword>
<name>A0A1S2Z665_CICAR</name>
<dbReference type="CDD" id="cd11073">
    <property type="entry name" value="CYP76-like"/>
    <property type="match status" value="1"/>
</dbReference>
<dbReference type="OrthoDB" id="2789670at2759"/>
<dbReference type="eggNOG" id="KOG0156">
    <property type="taxonomic scope" value="Eukaryota"/>
</dbReference>
<organism evidence="4 5">
    <name type="scientific">Cicer arietinum</name>
    <name type="common">Chickpea</name>
    <name type="synonym">Garbanzo</name>
    <dbReference type="NCBI Taxonomy" id="3827"/>
    <lineage>
        <taxon>Eukaryota</taxon>
        <taxon>Viridiplantae</taxon>
        <taxon>Streptophyta</taxon>
        <taxon>Embryophyta</taxon>
        <taxon>Tracheophyta</taxon>
        <taxon>Spermatophyta</taxon>
        <taxon>Magnoliopsida</taxon>
        <taxon>eudicotyledons</taxon>
        <taxon>Gunneridae</taxon>
        <taxon>Pentapetalae</taxon>
        <taxon>rosids</taxon>
        <taxon>fabids</taxon>
        <taxon>Fabales</taxon>
        <taxon>Fabaceae</taxon>
        <taxon>Papilionoideae</taxon>
        <taxon>50 kb inversion clade</taxon>
        <taxon>NPAAA clade</taxon>
        <taxon>Hologalegina</taxon>
        <taxon>IRL clade</taxon>
        <taxon>Cicereae</taxon>
        <taxon>Cicer</taxon>
    </lineage>
</organism>
<keyword evidence="2" id="KW-0560">Oxidoreductase</keyword>
<dbReference type="PANTHER" id="PTHR47951:SF3">
    <property type="entry name" value="CYTOCHROME P450, FAMILY 706, SUBFAMILY A, POLYPEPTIDE 4"/>
    <property type="match status" value="1"/>
</dbReference>
<protein>
    <submittedName>
        <fullName evidence="5">Geraniol 8-hydroxylase-like</fullName>
    </submittedName>
</protein>
<evidence type="ECO:0000256" key="1">
    <source>
        <dbReference type="PIRSR" id="PIRSR602401-1"/>
    </source>
</evidence>
<evidence type="ECO:0000256" key="3">
    <source>
        <dbReference type="SAM" id="Phobius"/>
    </source>
</evidence>
<dbReference type="SUPFAM" id="SSF48264">
    <property type="entry name" value="Cytochrome P450"/>
    <property type="match status" value="1"/>
</dbReference>
<dbReference type="FunFam" id="1.10.630.10:FF:000067">
    <property type="entry name" value="Cytochrome P450 - like protein"/>
    <property type="match status" value="1"/>
</dbReference>
<keyword evidence="1 2" id="KW-0479">Metal-binding</keyword>
<dbReference type="InterPro" id="IPR001128">
    <property type="entry name" value="Cyt_P450"/>
</dbReference>
<dbReference type="PaxDb" id="3827-XP_004515773.1"/>
<comment type="cofactor">
    <cofactor evidence="1">
        <name>heme</name>
        <dbReference type="ChEBI" id="CHEBI:30413"/>
    </cofactor>
</comment>
<dbReference type="RefSeq" id="XP_004515773.1">
    <property type="nucleotide sequence ID" value="XM_004515716.3"/>
</dbReference>
<evidence type="ECO:0000313" key="4">
    <source>
        <dbReference type="Proteomes" id="UP000087171"/>
    </source>
</evidence>
<dbReference type="GO" id="GO:0004497">
    <property type="term" value="F:monooxygenase activity"/>
    <property type="evidence" value="ECO:0007669"/>
    <property type="project" value="UniProtKB-KW"/>
</dbReference>
<dbReference type="InterPro" id="IPR002401">
    <property type="entry name" value="Cyt_P450_E_grp-I"/>
</dbReference>
<dbReference type="GeneID" id="101501165"/>
<dbReference type="Pfam" id="PF00067">
    <property type="entry name" value="p450"/>
    <property type="match status" value="1"/>
</dbReference>
<dbReference type="Proteomes" id="UP000087171">
    <property type="component" value="Unplaced"/>
</dbReference>